<gene>
    <name evidence="2" type="ORF">I573_01216</name>
</gene>
<evidence type="ECO:0000313" key="2">
    <source>
        <dbReference type="EMBL" id="EOT83495.1"/>
    </source>
</evidence>
<keyword evidence="3" id="KW-1185">Reference proteome</keyword>
<dbReference type="EMBL" id="ASWO01000005">
    <property type="protein sequence ID" value="EOT83495.1"/>
    <property type="molecule type" value="Genomic_DNA"/>
</dbReference>
<sequence length="172" mass="20498">MIAFVTGLIGVLVGAAIVTFTFNLRIRYDERKEKRQRELDHRIREIETLVLLNKKINEILEKRMVMMDKYLSFDAFDDCYISVDDYIYLQSFTAQNSFYLPNYFVEEFFKKIATRKVVLSPEETVQYGGYAFKGGRMLMESFSDEIKEMIYERKNQVQQMTDQPYTYFSKPL</sequence>
<dbReference type="Proteomes" id="UP000015961">
    <property type="component" value="Unassembled WGS sequence"/>
</dbReference>
<comment type="caution">
    <text evidence="2">The sequence shown here is derived from an EMBL/GenBank/DDBJ whole genome shotgun (WGS) entry which is preliminary data.</text>
</comment>
<proteinExistence type="predicted"/>
<dbReference type="RefSeq" id="WP_016185911.1">
    <property type="nucleotide sequence ID" value="NZ_ASWO01000005.1"/>
</dbReference>
<dbReference type="PATRIC" id="fig|1140003.3.peg.1416"/>
<dbReference type="STRING" id="1140003.OMY_01464"/>
<dbReference type="OrthoDB" id="2192989at2"/>
<dbReference type="AlphaFoldDB" id="S0NZZ6"/>
<reference evidence="2 3" key="1">
    <citation type="submission" date="2013-03" db="EMBL/GenBank/DDBJ databases">
        <title>The Genome Sequence of Enterococcus sulfureus ATCC_49903 (PacBio/Illumina hybrid assembly).</title>
        <authorList>
            <consortium name="The Broad Institute Genomics Platform"/>
            <consortium name="The Broad Institute Genome Sequencing Center for Infectious Disease"/>
            <person name="Earl A."/>
            <person name="Russ C."/>
            <person name="Gilmore M."/>
            <person name="Surin D."/>
            <person name="Walker B."/>
            <person name="Young S."/>
            <person name="Zeng Q."/>
            <person name="Gargeya S."/>
            <person name="Fitzgerald M."/>
            <person name="Haas B."/>
            <person name="Abouelleil A."/>
            <person name="Allen A.W."/>
            <person name="Alvarado L."/>
            <person name="Arachchi H.M."/>
            <person name="Berlin A.M."/>
            <person name="Chapman S.B."/>
            <person name="Gainer-Dewar J."/>
            <person name="Goldberg J."/>
            <person name="Griggs A."/>
            <person name="Gujja S."/>
            <person name="Hansen M."/>
            <person name="Howarth C."/>
            <person name="Imamovic A."/>
            <person name="Ireland A."/>
            <person name="Larimer J."/>
            <person name="McCowan C."/>
            <person name="Murphy C."/>
            <person name="Pearson M."/>
            <person name="Poon T.W."/>
            <person name="Priest M."/>
            <person name="Roberts A."/>
            <person name="Saif S."/>
            <person name="Shea T."/>
            <person name="Sisk P."/>
            <person name="Sykes S."/>
            <person name="Wortman J."/>
            <person name="Nusbaum C."/>
            <person name="Birren B."/>
        </authorList>
    </citation>
    <scope>NUCLEOTIDE SEQUENCE [LARGE SCALE GENOMIC DNA]</scope>
    <source>
        <strain evidence="2 3">ATCC 49903</strain>
    </source>
</reference>
<keyword evidence="1" id="KW-0472">Membrane</keyword>
<evidence type="ECO:0000256" key="1">
    <source>
        <dbReference type="SAM" id="Phobius"/>
    </source>
</evidence>
<name>S0NZZ6_9ENTE</name>
<accession>S0NZZ6</accession>
<evidence type="ECO:0000313" key="3">
    <source>
        <dbReference type="Proteomes" id="UP000015961"/>
    </source>
</evidence>
<keyword evidence="1" id="KW-0812">Transmembrane</keyword>
<feature type="transmembrane region" description="Helical" evidence="1">
    <location>
        <begin position="6"/>
        <end position="26"/>
    </location>
</feature>
<keyword evidence="1" id="KW-1133">Transmembrane helix</keyword>
<organism evidence="2 3">
    <name type="scientific">Enterococcus sulfureus ATCC 49903</name>
    <dbReference type="NCBI Taxonomy" id="1140003"/>
    <lineage>
        <taxon>Bacteria</taxon>
        <taxon>Bacillati</taxon>
        <taxon>Bacillota</taxon>
        <taxon>Bacilli</taxon>
        <taxon>Lactobacillales</taxon>
        <taxon>Enterococcaceae</taxon>
        <taxon>Enterococcus</taxon>
    </lineage>
</organism>
<dbReference type="eggNOG" id="ENOG5033NE3">
    <property type="taxonomic scope" value="Bacteria"/>
</dbReference>
<protein>
    <submittedName>
        <fullName evidence="2">Uncharacterized protein</fullName>
    </submittedName>
</protein>